<gene>
    <name evidence="2" type="ORF">CVLEPA_LOCUS2727</name>
</gene>
<accession>A0ABP0F0I1</accession>
<evidence type="ECO:0000313" key="2">
    <source>
        <dbReference type="EMBL" id="CAK8672931.1"/>
    </source>
</evidence>
<dbReference type="Proteomes" id="UP001642483">
    <property type="component" value="Unassembled WGS sequence"/>
</dbReference>
<dbReference type="Gene3D" id="1.10.260.100">
    <property type="match status" value="2"/>
</dbReference>
<protein>
    <recommendedName>
        <fullName evidence="4">STI1/HOP DP domain-containing protein</fullName>
    </recommendedName>
</protein>
<name>A0ABP0F0I1_CLALP</name>
<sequence length="278" mass="31713">MVDEDVPPLEDMSALVDRVREIREKTAEKPQKLSAEIHNVESNRVEEPQPTKPKNSGFGGMRKGFLFGSKTEGKSKAPKQPVKNLQAEQVYDVIKPKTSPDGSLVFDEVQDAMKGSNVLQSKEWITDDFMKNIEGNEKLFKQLSDPKFSQAIDWMKRDPKSAMEYYKNDQDVQDFFKQFYKILGNHFTQLGDKESAKQDNQVMMSSNQATSEDNKKMQKILSDPEIQKILSKPDVQNLLELLRNEPDKAQNIFQASDFRLRADIQKLVSVGLLGVQPQ</sequence>
<evidence type="ECO:0000256" key="1">
    <source>
        <dbReference type="SAM" id="MobiDB-lite"/>
    </source>
</evidence>
<reference evidence="2 3" key="1">
    <citation type="submission" date="2024-02" db="EMBL/GenBank/DDBJ databases">
        <authorList>
            <person name="Daric V."/>
            <person name="Darras S."/>
        </authorList>
    </citation>
    <scope>NUCLEOTIDE SEQUENCE [LARGE SCALE GENOMIC DNA]</scope>
</reference>
<evidence type="ECO:0008006" key="4">
    <source>
        <dbReference type="Google" id="ProtNLM"/>
    </source>
</evidence>
<proteinExistence type="predicted"/>
<organism evidence="2 3">
    <name type="scientific">Clavelina lepadiformis</name>
    <name type="common">Light-bulb sea squirt</name>
    <name type="synonym">Ascidia lepadiformis</name>
    <dbReference type="NCBI Taxonomy" id="159417"/>
    <lineage>
        <taxon>Eukaryota</taxon>
        <taxon>Metazoa</taxon>
        <taxon>Chordata</taxon>
        <taxon>Tunicata</taxon>
        <taxon>Ascidiacea</taxon>
        <taxon>Aplousobranchia</taxon>
        <taxon>Clavelinidae</taxon>
        <taxon>Clavelina</taxon>
    </lineage>
</organism>
<keyword evidence="3" id="KW-1185">Reference proteome</keyword>
<feature type="compositionally biased region" description="Basic and acidic residues" evidence="1">
    <location>
        <begin position="38"/>
        <end position="49"/>
    </location>
</feature>
<evidence type="ECO:0000313" key="3">
    <source>
        <dbReference type="Proteomes" id="UP001642483"/>
    </source>
</evidence>
<feature type="region of interest" description="Disordered" evidence="1">
    <location>
        <begin position="26"/>
        <end position="83"/>
    </location>
</feature>
<dbReference type="EMBL" id="CAWYQH010000002">
    <property type="protein sequence ID" value="CAK8672931.1"/>
    <property type="molecule type" value="Genomic_DNA"/>
</dbReference>
<comment type="caution">
    <text evidence="2">The sequence shown here is derived from an EMBL/GenBank/DDBJ whole genome shotgun (WGS) entry which is preliminary data.</text>
</comment>